<dbReference type="Proteomes" id="UP000019522">
    <property type="component" value="Chromosome"/>
</dbReference>
<feature type="transmembrane region" description="Helical" evidence="1">
    <location>
        <begin position="74"/>
        <end position="97"/>
    </location>
</feature>
<organism evidence="2 3">
    <name type="scientific">Stutzerimonas stutzeri</name>
    <name type="common">Pseudomonas stutzeri</name>
    <dbReference type="NCBI Taxonomy" id="316"/>
    <lineage>
        <taxon>Bacteria</taxon>
        <taxon>Pseudomonadati</taxon>
        <taxon>Pseudomonadota</taxon>
        <taxon>Gammaproteobacteria</taxon>
        <taxon>Pseudomonadales</taxon>
        <taxon>Pseudomonadaceae</taxon>
        <taxon>Stutzerimonas</taxon>
    </lineage>
</organism>
<keyword evidence="1" id="KW-1133">Transmembrane helix</keyword>
<dbReference type="AlphaFoldDB" id="W8R4P5"/>
<evidence type="ECO:0000313" key="3">
    <source>
        <dbReference type="Proteomes" id="UP000019522"/>
    </source>
</evidence>
<dbReference type="KEGG" id="pstt:CH92_01575"/>
<accession>W8R4P5</accession>
<reference evidence="2 3" key="2">
    <citation type="submission" date="2014-03" db="EMBL/GenBank/DDBJ databases">
        <authorList>
            <person name="Baltrus D."/>
            <person name="Dougherty K."/>
        </authorList>
    </citation>
    <scope>NUCLEOTIDE SEQUENCE</scope>
    <source>
        <strain evidence="2 3">28a24</strain>
    </source>
</reference>
<keyword evidence="1" id="KW-0812">Transmembrane</keyword>
<name>W8R4P5_STUST</name>
<sequence length="99" mass="10383">MALARTGCPCLSSVRFLYKVSLAVELVDGAPMRRQPFGRVPYAGVPRDVDGSALVLRRRSGSLLAADAGSRGKVVMAALFGLAHLGVTLASLISQILTD</sequence>
<evidence type="ECO:0000313" key="2">
    <source>
        <dbReference type="EMBL" id="AHL77599.1"/>
    </source>
</evidence>
<gene>
    <name evidence="2" type="ORF">CH92_01575</name>
</gene>
<reference evidence="3" key="1">
    <citation type="journal article" date="2014" name="Genome Announc.">
        <title>Complete Genome Sequence of the Highly Transformable Pseudomonas stutzeri Strain 28a24.</title>
        <authorList>
            <person name="Smith B.A."/>
            <person name="Dougherty K.M."/>
            <person name="Baltrus D.A."/>
        </authorList>
    </citation>
    <scope>NUCLEOTIDE SEQUENCE [LARGE SCALE GENOMIC DNA]</scope>
    <source>
        <strain evidence="3">28a24</strain>
    </source>
</reference>
<evidence type="ECO:0000256" key="1">
    <source>
        <dbReference type="SAM" id="Phobius"/>
    </source>
</evidence>
<proteinExistence type="predicted"/>
<dbReference type="EMBL" id="CP007441">
    <property type="protein sequence ID" value="AHL77599.1"/>
    <property type="molecule type" value="Genomic_DNA"/>
</dbReference>
<keyword evidence="1" id="KW-0472">Membrane</keyword>
<protein>
    <submittedName>
        <fullName evidence="2">Uncharacterized protein</fullName>
    </submittedName>
</protein>